<evidence type="ECO:0000313" key="2">
    <source>
        <dbReference type="EMBL" id="OYQ30009.1"/>
    </source>
</evidence>
<protein>
    <recommendedName>
        <fullName evidence="4">DUF885 domain-containing protein</fullName>
    </recommendedName>
</protein>
<accession>A0A255YLF5</accession>
<reference evidence="2 3" key="1">
    <citation type="submission" date="2017-07" db="EMBL/GenBank/DDBJ databases">
        <title>Sandarakinorhabdus cyanobacteriorum sp. nov., a novel bacterium isolated from cyanobacterial aggregates in a eutrophic lake.</title>
        <authorList>
            <person name="Cai H."/>
        </authorList>
    </citation>
    <scope>NUCLEOTIDE SEQUENCE [LARGE SCALE GENOMIC DNA]</scope>
    <source>
        <strain evidence="2 3">TH057</strain>
    </source>
</reference>
<feature type="signal peptide" evidence="1">
    <location>
        <begin position="1"/>
        <end position="23"/>
    </location>
</feature>
<organism evidence="2 3">
    <name type="scientific">Sandarakinorhabdus cyanobacteriorum</name>
    <dbReference type="NCBI Taxonomy" id="1981098"/>
    <lineage>
        <taxon>Bacteria</taxon>
        <taxon>Pseudomonadati</taxon>
        <taxon>Pseudomonadota</taxon>
        <taxon>Alphaproteobacteria</taxon>
        <taxon>Sphingomonadales</taxon>
        <taxon>Sphingosinicellaceae</taxon>
        <taxon>Sandarakinorhabdus</taxon>
    </lineage>
</organism>
<feature type="chain" id="PRO_5012648938" description="DUF885 domain-containing protein" evidence="1">
    <location>
        <begin position="24"/>
        <end position="546"/>
    </location>
</feature>
<sequence>MVLIMRRLLLALALLMVAVPTLASIPADLHALFADWRRFHDARPASGVPDYTDAANAARAEGLKRFQARLAAIDTSGWSTADQVDWQLVQAEMNGLKFDLEVARPWARDPAWYVSLWAAQSDTPAHEGPAHIAPVELWQYHFPLTKADAAELAGELAHIPALLAQARGNLTGNAADLWNASLVPLGEQADALRELQARVKGHKAAEQATAAALAATLDFIAWVKTEAPTKTGPSGVGIEAYNWYLKHVQLSPYTWSDEVAILSRELARAHAGLRLEENHHKALPPLTSPANQTEWDARSLAAINHFIAFMAKTGVATIQHYMHPELATRIGKWVPPEQQNFFAIAQGRAPNSLFAHFYHWWDLAEMHDRPHPSPIRRGPLLYNIWVSRAEGNATAMEAMMLDAGLFDHNPREREVVWIMQAQRAARGLAALYATANQIDLKTAMAMQVARTPNGWISPDLPLLGFEQSLYLRQPGYGPSYITGKAQIEQLFAELAEQERAGLPGDRFTVKGFYDRLGSFGLIPVSLIRQQWLGLKPGEPIISVRAE</sequence>
<keyword evidence="3" id="KW-1185">Reference proteome</keyword>
<keyword evidence="1" id="KW-0732">Signal</keyword>
<proteinExistence type="predicted"/>
<dbReference type="InterPro" id="IPR010281">
    <property type="entry name" value="DUF885"/>
</dbReference>
<comment type="caution">
    <text evidence="2">The sequence shown here is derived from an EMBL/GenBank/DDBJ whole genome shotgun (WGS) entry which is preliminary data.</text>
</comment>
<evidence type="ECO:0000256" key="1">
    <source>
        <dbReference type="SAM" id="SignalP"/>
    </source>
</evidence>
<dbReference type="AlphaFoldDB" id="A0A255YLF5"/>
<name>A0A255YLF5_9SPHN</name>
<dbReference type="EMBL" id="NOXT01000103">
    <property type="protein sequence ID" value="OYQ30009.1"/>
    <property type="molecule type" value="Genomic_DNA"/>
</dbReference>
<dbReference type="Proteomes" id="UP000216991">
    <property type="component" value="Unassembled WGS sequence"/>
</dbReference>
<dbReference type="OrthoDB" id="7277554at2"/>
<evidence type="ECO:0000313" key="3">
    <source>
        <dbReference type="Proteomes" id="UP000216991"/>
    </source>
</evidence>
<dbReference type="Pfam" id="PF05960">
    <property type="entry name" value="DUF885"/>
    <property type="match status" value="2"/>
</dbReference>
<evidence type="ECO:0008006" key="4">
    <source>
        <dbReference type="Google" id="ProtNLM"/>
    </source>
</evidence>
<gene>
    <name evidence="2" type="ORF">CHU93_07330</name>
</gene>